<evidence type="ECO:0000313" key="2">
    <source>
        <dbReference type="EMBL" id="MFD1541602.1"/>
    </source>
</evidence>
<proteinExistence type="predicted"/>
<protein>
    <submittedName>
        <fullName evidence="2">GDSL-type esterase/lipase family protein</fullName>
    </submittedName>
</protein>
<dbReference type="PANTHER" id="PTHR30383:SF19">
    <property type="entry name" value="FIBRONECTIN TYPE-III DOMAIN-CONTAINING PROTEIN"/>
    <property type="match status" value="1"/>
</dbReference>
<dbReference type="InterPro" id="IPR051532">
    <property type="entry name" value="Ester_Hydrolysis_Enzymes"/>
</dbReference>
<dbReference type="Proteomes" id="UP001597097">
    <property type="component" value="Unassembled WGS sequence"/>
</dbReference>
<evidence type="ECO:0000259" key="1">
    <source>
        <dbReference type="Pfam" id="PF13472"/>
    </source>
</evidence>
<organism evidence="2 3">
    <name type="scientific">Nonomuraea guangzhouensis</name>
    <dbReference type="NCBI Taxonomy" id="1291555"/>
    <lineage>
        <taxon>Bacteria</taxon>
        <taxon>Bacillati</taxon>
        <taxon>Actinomycetota</taxon>
        <taxon>Actinomycetes</taxon>
        <taxon>Streptosporangiales</taxon>
        <taxon>Streptosporangiaceae</taxon>
        <taxon>Nonomuraea</taxon>
    </lineage>
</organism>
<dbReference type="InterPro" id="IPR013830">
    <property type="entry name" value="SGNH_hydro"/>
</dbReference>
<dbReference type="Pfam" id="PF13472">
    <property type="entry name" value="Lipase_GDSL_2"/>
    <property type="match status" value="1"/>
</dbReference>
<dbReference type="PANTHER" id="PTHR30383">
    <property type="entry name" value="THIOESTERASE 1/PROTEASE 1/LYSOPHOSPHOLIPASE L1"/>
    <property type="match status" value="1"/>
</dbReference>
<dbReference type="RefSeq" id="WP_219534527.1">
    <property type="nucleotide sequence ID" value="NZ_JAHKRM010000022.1"/>
</dbReference>
<reference evidence="3" key="1">
    <citation type="journal article" date="2019" name="Int. J. Syst. Evol. Microbiol.">
        <title>The Global Catalogue of Microorganisms (GCM) 10K type strain sequencing project: providing services to taxonomists for standard genome sequencing and annotation.</title>
        <authorList>
            <consortium name="The Broad Institute Genomics Platform"/>
            <consortium name="The Broad Institute Genome Sequencing Center for Infectious Disease"/>
            <person name="Wu L."/>
            <person name="Ma J."/>
        </authorList>
    </citation>
    <scope>NUCLEOTIDE SEQUENCE [LARGE SCALE GENOMIC DNA]</scope>
    <source>
        <strain evidence="3">CGMCC 1.15399</strain>
    </source>
</reference>
<gene>
    <name evidence="2" type="ORF">ACFSJ0_31445</name>
</gene>
<name>A0ABW4GFQ9_9ACTN</name>
<evidence type="ECO:0000313" key="3">
    <source>
        <dbReference type="Proteomes" id="UP001597097"/>
    </source>
</evidence>
<accession>A0ABW4GFQ9</accession>
<feature type="domain" description="SGNH hydrolase-type esterase" evidence="1">
    <location>
        <begin position="15"/>
        <end position="210"/>
    </location>
</feature>
<comment type="caution">
    <text evidence="2">The sequence shown here is derived from an EMBL/GenBank/DDBJ whole genome shotgun (WGS) entry which is preliminary data.</text>
</comment>
<sequence length="251" mass="27719">MSQPAAADVIKVMIVGDSISHGSSGDWTWRYRLYKHLRHHGVNLDLVGPKNDLDAITTAQTGDGDRSYADPDFDTDHDAQWGRPYCVEMNEISAKVAEHRPNYLLVLLGINDLFWYDHGAEQNEANLRTFIGNARTGNPALRLVLGTLLDTHKATHDPLFNARVSDFNRRLILVANDLQTQRSPIVIAATHAEFVASAHTWDGTHPNAQGELRIAAAFADTLAGQFKIGAPYPRPFQTVTEILPTAKTVTS</sequence>
<keyword evidence="3" id="KW-1185">Reference proteome</keyword>
<dbReference type="EMBL" id="JBHUCM010000029">
    <property type="protein sequence ID" value="MFD1541602.1"/>
    <property type="molecule type" value="Genomic_DNA"/>
</dbReference>